<evidence type="ECO:0000313" key="6">
    <source>
        <dbReference type="EMBL" id="SCB79304.1"/>
    </source>
</evidence>
<proteinExistence type="predicted"/>
<gene>
    <name evidence="6" type="ORF">GA0061075_102156</name>
    <name evidence="5" type="ORF">HF960_00225</name>
</gene>
<evidence type="ECO:0000256" key="1">
    <source>
        <dbReference type="ARBA" id="ARBA00023015"/>
    </source>
</evidence>
<dbReference type="Gene3D" id="1.20.120.530">
    <property type="entry name" value="GntR ligand-binding domain-like"/>
    <property type="match status" value="1"/>
</dbReference>
<reference evidence="6 7" key="1">
    <citation type="submission" date="2016-08" db="EMBL/GenBank/DDBJ databases">
        <authorList>
            <person name="Varghese N."/>
            <person name="Submissions Spin"/>
        </authorList>
    </citation>
    <scope>NUCLEOTIDE SEQUENCE [LARGE SCALE GENOMIC DNA]</scope>
    <source>
        <strain evidence="6 7">R-53116</strain>
    </source>
</reference>
<keyword evidence="2 6" id="KW-0238">DNA-binding</keyword>
<protein>
    <submittedName>
        <fullName evidence="6">DNA-binding transcriptional regulator, FadR family</fullName>
    </submittedName>
    <submittedName>
        <fullName evidence="5">FadR family transcriptional regulator</fullName>
    </submittedName>
</protein>
<dbReference type="OrthoDB" id="457376at2"/>
<evidence type="ECO:0000313" key="5">
    <source>
        <dbReference type="EMBL" id="NKY66142.1"/>
    </source>
</evidence>
<dbReference type="RefSeq" id="WP_074426848.1">
    <property type="nucleotide sequence ID" value="NZ_BJEG01000001.1"/>
</dbReference>
<dbReference type="SMART" id="SM00345">
    <property type="entry name" value="HTH_GNTR"/>
    <property type="match status" value="1"/>
</dbReference>
<accession>A0A4Y4G871</accession>
<dbReference type="GO" id="GO:0003677">
    <property type="term" value="F:DNA binding"/>
    <property type="evidence" value="ECO:0007669"/>
    <property type="project" value="UniProtKB-KW"/>
</dbReference>
<evidence type="ECO:0000313" key="7">
    <source>
        <dbReference type="Proteomes" id="UP000182448"/>
    </source>
</evidence>
<dbReference type="Proteomes" id="UP000585749">
    <property type="component" value="Unassembled WGS sequence"/>
</dbReference>
<dbReference type="Gene3D" id="1.10.10.10">
    <property type="entry name" value="Winged helix-like DNA-binding domain superfamily/Winged helix DNA-binding domain"/>
    <property type="match status" value="1"/>
</dbReference>
<keyword evidence="3" id="KW-0804">Transcription</keyword>
<dbReference type="CDD" id="cd07377">
    <property type="entry name" value="WHTH_GntR"/>
    <property type="match status" value="1"/>
</dbReference>
<dbReference type="InterPro" id="IPR036388">
    <property type="entry name" value="WH-like_DNA-bd_sf"/>
</dbReference>
<dbReference type="PANTHER" id="PTHR43537">
    <property type="entry name" value="TRANSCRIPTIONAL REGULATOR, GNTR FAMILY"/>
    <property type="match status" value="1"/>
</dbReference>
<dbReference type="GO" id="GO:0003700">
    <property type="term" value="F:DNA-binding transcription factor activity"/>
    <property type="evidence" value="ECO:0007669"/>
    <property type="project" value="InterPro"/>
</dbReference>
<evidence type="ECO:0000259" key="4">
    <source>
        <dbReference type="PROSITE" id="PS50949"/>
    </source>
</evidence>
<keyword evidence="7" id="KW-1185">Reference proteome</keyword>
<keyword evidence="1" id="KW-0805">Transcription regulation</keyword>
<dbReference type="AlphaFoldDB" id="A0A4Y4G871"/>
<dbReference type="Proteomes" id="UP000182448">
    <property type="component" value="Unassembled WGS sequence"/>
</dbReference>
<evidence type="ECO:0000313" key="8">
    <source>
        <dbReference type="Proteomes" id="UP000585749"/>
    </source>
</evidence>
<dbReference type="InterPro" id="IPR000524">
    <property type="entry name" value="Tscrpt_reg_HTH_GntR"/>
</dbReference>
<dbReference type="InterPro" id="IPR011711">
    <property type="entry name" value="GntR_C"/>
</dbReference>
<dbReference type="InterPro" id="IPR036390">
    <property type="entry name" value="WH_DNA-bd_sf"/>
</dbReference>
<dbReference type="PROSITE" id="PS50949">
    <property type="entry name" value="HTH_GNTR"/>
    <property type="match status" value="1"/>
</dbReference>
<dbReference type="SUPFAM" id="SSF46785">
    <property type="entry name" value="Winged helix' DNA-binding domain"/>
    <property type="match status" value="1"/>
</dbReference>
<sequence>MEANKETIYEKALRELKEKIINGEWQPGQRLPSMKQLAQILGVSVTTIREVLHTLENKNIVSIEHGRGIYLRNDPNSSAMQMISVNQDVSLLSVLKARLLVEPRQAYYCAQRADEHLCNELEMAANKLDSEMHIHDDFLKTDLLFHQLIAEGAQEPALQTMSNSIEQYQLSGRRMTNTLPLMRTKAALYHQLISAAIATHNAVEAKQLMTMHIESMIEPLEKK</sequence>
<name>A0A4Y4G871_WEIHE</name>
<dbReference type="Pfam" id="PF00392">
    <property type="entry name" value="GntR"/>
    <property type="match status" value="1"/>
</dbReference>
<evidence type="ECO:0000256" key="2">
    <source>
        <dbReference type="ARBA" id="ARBA00023125"/>
    </source>
</evidence>
<reference evidence="5 8" key="2">
    <citation type="submission" date="2020-04" db="EMBL/GenBank/DDBJ databases">
        <title>MicrobeNet Type strains.</title>
        <authorList>
            <person name="Nicholson A.C."/>
        </authorList>
    </citation>
    <scope>NUCLEOTIDE SEQUENCE [LARGE SCALE GENOMIC DNA]</scope>
    <source>
        <strain evidence="5 8">CCUG 33494</strain>
    </source>
</reference>
<dbReference type="SMART" id="SM00895">
    <property type="entry name" value="FCD"/>
    <property type="match status" value="1"/>
</dbReference>
<feature type="domain" description="HTH gntR-type" evidence="4">
    <location>
        <begin position="6"/>
        <end position="74"/>
    </location>
</feature>
<dbReference type="Pfam" id="PF07729">
    <property type="entry name" value="FCD"/>
    <property type="match status" value="1"/>
</dbReference>
<dbReference type="EMBL" id="FMAW01000002">
    <property type="protein sequence ID" value="SCB79304.1"/>
    <property type="molecule type" value="Genomic_DNA"/>
</dbReference>
<comment type="caution">
    <text evidence="5">The sequence shown here is derived from an EMBL/GenBank/DDBJ whole genome shotgun (WGS) entry which is preliminary data.</text>
</comment>
<dbReference type="InterPro" id="IPR008920">
    <property type="entry name" value="TF_FadR/GntR_C"/>
</dbReference>
<dbReference type="PANTHER" id="PTHR43537:SF5">
    <property type="entry name" value="UXU OPERON TRANSCRIPTIONAL REGULATOR"/>
    <property type="match status" value="1"/>
</dbReference>
<evidence type="ECO:0000256" key="3">
    <source>
        <dbReference type="ARBA" id="ARBA00023163"/>
    </source>
</evidence>
<dbReference type="EMBL" id="JAAXPM010000001">
    <property type="protein sequence ID" value="NKY66142.1"/>
    <property type="molecule type" value="Genomic_DNA"/>
</dbReference>
<dbReference type="SUPFAM" id="SSF48008">
    <property type="entry name" value="GntR ligand-binding domain-like"/>
    <property type="match status" value="1"/>
</dbReference>
<organism evidence="5 8">
    <name type="scientific">Weissella hellenica</name>
    <dbReference type="NCBI Taxonomy" id="46256"/>
    <lineage>
        <taxon>Bacteria</taxon>
        <taxon>Bacillati</taxon>
        <taxon>Bacillota</taxon>
        <taxon>Bacilli</taxon>
        <taxon>Lactobacillales</taxon>
        <taxon>Lactobacillaceae</taxon>
        <taxon>Weissella</taxon>
    </lineage>
</organism>